<dbReference type="OrthoDB" id="9774653at2"/>
<dbReference type="InterPro" id="IPR045864">
    <property type="entry name" value="aa-tRNA-synth_II/BPL/LPL"/>
</dbReference>
<dbReference type="InterPro" id="IPR004143">
    <property type="entry name" value="BPL_LPL_catalytic"/>
</dbReference>
<dbReference type="GO" id="GO:0016740">
    <property type="term" value="F:transferase activity"/>
    <property type="evidence" value="ECO:0007669"/>
    <property type="project" value="UniProtKB-ARBA"/>
</dbReference>
<dbReference type="SUPFAM" id="SSF55681">
    <property type="entry name" value="Class II aaRS and biotin synthetases"/>
    <property type="match status" value="1"/>
</dbReference>
<reference evidence="2 3" key="1">
    <citation type="submission" date="2024-01" db="EMBL/GenBank/DDBJ databases">
        <title>Complete Genome Sequence of Alkalicoccus halolimnae BZ-SZ-XJ29T, a Moderately Halophilic Bacterium Isolated from a Salt Lake.</title>
        <authorList>
            <person name="Zhao B."/>
        </authorList>
    </citation>
    <scope>NUCLEOTIDE SEQUENCE [LARGE SCALE GENOMIC DNA]</scope>
    <source>
        <strain evidence="2 3">BZ-SZ-XJ29</strain>
    </source>
</reference>
<proteinExistence type="predicted"/>
<dbReference type="Proteomes" id="UP000321816">
    <property type="component" value="Chromosome"/>
</dbReference>
<dbReference type="Pfam" id="PF21948">
    <property type="entry name" value="LplA-B_cat"/>
    <property type="match status" value="1"/>
</dbReference>
<dbReference type="CDD" id="cd16443">
    <property type="entry name" value="LplA"/>
    <property type="match status" value="1"/>
</dbReference>
<feature type="domain" description="BPL/LPL catalytic" evidence="1">
    <location>
        <begin position="33"/>
        <end position="248"/>
    </location>
</feature>
<sequence length="278" mass="32145">MTVETWLYIDTGKQRPGFNMALDEKLMDWHRKGLIEPVVRFYEWEPATLSLGYFQRIDKDIDLSGVERHGAGLVRRPTGGRAVLHDDELTYSVIVKESHEQMPATVTEAYRVISQGLLEGFRSLELNADFSIPRTDLEKAELRNPRSAVCFDAPSWYEMVVNGKKIAGSAQTRQKGIILQHGSLIRTIDENKLFDMFKFPNERLRNRMQKGFKEKAVPLADLMEELVTVETMKNHFKAGFEKALQIYLQPYQLSSIQLKEVEELAASKYDTKEWTYKY</sequence>
<dbReference type="InterPro" id="IPR050664">
    <property type="entry name" value="Octanoyltrans_LipM/LipL"/>
</dbReference>
<keyword evidence="3" id="KW-1185">Reference proteome</keyword>
<dbReference type="GO" id="GO:0009249">
    <property type="term" value="P:protein lipoylation"/>
    <property type="evidence" value="ECO:0007669"/>
    <property type="project" value="UniProtKB-ARBA"/>
</dbReference>
<evidence type="ECO:0000313" key="2">
    <source>
        <dbReference type="EMBL" id="WWD81616.1"/>
    </source>
</evidence>
<dbReference type="EMBL" id="CP144914">
    <property type="protein sequence ID" value="WWD81616.1"/>
    <property type="molecule type" value="Genomic_DNA"/>
</dbReference>
<dbReference type="AlphaFoldDB" id="A0A5C7FGF2"/>
<evidence type="ECO:0000313" key="3">
    <source>
        <dbReference type="Proteomes" id="UP000321816"/>
    </source>
</evidence>
<protein>
    <submittedName>
        <fullName evidence="2">Biotin/lipoate A/B protein ligase family protein</fullName>
    </submittedName>
</protein>
<dbReference type="KEGG" id="ahal:FTX54_007355"/>
<dbReference type="Gene3D" id="3.30.930.10">
    <property type="entry name" value="Bira Bifunctional Protein, Domain 2"/>
    <property type="match status" value="1"/>
</dbReference>
<dbReference type="PANTHER" id="PTHR43679">
    <property type="entry name" value="OCTANOYLTRANSFERASE LIPM-RELATED"/>
    <property type="match status" value="1"/>
</dbReference>
<accession>A0A5C7FGF2</accession>
<keyword evidence="2" id="KW-0436">Ligase</keyword>
<evidence type="ECO:0000259" key="1">
    <source>
        <dbReference type="PROSITE" id="PS51733"/>
    </source>
</evidence>
<organism evidence="2 3">
    <name type="scientific">Alkalicoccus halolimnae</name>
    <dbReference type="NCBI Taxonomy" id="1667239"/>
    <lineage>
        <taxon>Bacteria</taxon>
        <taxon>Bacillati</taxon>
        <taxon>Bacillota</taxon>
        <taxon>Bacilli</taxon>
        <taxon>Bacillales</taxon>
        <taxon>Bacillaceae</taxon>
        <taxon>Alkalicoccus</taxon>
    </lineage>
</organism>
<dbReference type="GO" id="GO:0016874">
    <property type="term" value="F:ligase activity"/>
    <property type="evidence" value="ECO:0007669"/>
    <property type="project" value="UniProtKB-KW"/>
</dbReference>
<name>A0A5C7FGF2_9BACI</name>
<gene>
    <name evidence="2" type="ORF">FTX54_007355</name>
</gene>
<dbReference type="PANTHER" id="PTHR43679:SF2">
    <property type="entry name" value="OCTANOYL-[GCVH]:PROTEIN N-OCTANOYLTRANSFERASE"/>
    <property type="match status" value="1"/>
</dbReference>
<dbReference type="GO" id="GO:0140096">
    <property type="term" value="F:catalytic activity, acting on a protein"/>
    <property type="evidence" value="ECO:0007669"/>
    <property type="project" value="UniProtKB-ARBA"/>
</dbReference>
<dbReference type="PROSITE" id="PS51733">
    <property type="entry name" value="BPL_LPL_CATALYTIC"/>
    <property type="match status" value="1"/>
</dbReference>